<dbReference type="RefSeq" id="WP_127195256.1">
    <property type="nucleotide sequence ID" value="NZ_RZNY01000064.1"/>
</dbReference>
<dbReference type="EMBL" id="RZNY01000064">
    <property type="protein sequence ID" value="RUT37911.1"/>
    <property type="molecule type" value="Genomic_DNA"/>
</dbReference>
<dbReference type="OrthoDB" id="2084592at2"/>
<sequence length="106" mass="12788">MFIKLFIEGISQSDAENELWKIMQERNYNLQSLKIEQITNYWKLESVYVCEVTLMLKPHVNEEEFLYKLSNKWLFFEDEQTEALCSDTMEGCTIYCEKIKMINAFY</sequence>
<comment type="caution">
    <text evidence="1">The sequence shown here is derived from an EMBL/GenBank/DDBJ whole genome shotgun (WGS) entry which is preliminary data.</text>
</comment>
<name>A0A3S1DCE4_9BACL</name>
<keyword evidence="2" id="KW-1185">Reference proteome</keyword>
<evidence type="ECO:0000313" key="2">
    <source>
        <dbReference type="Proteomes" id="UP000279446"/>
    </source>
</evidence>
<accession>A0A3S1DCE4</accession>
<reference evidence="1 2" key="1">
    <citation type="submission" date="2018-12" db="EMBL/GenBank/DDBJ databases">
        <authorList>
            <person name="Sun L."/>
            <person name="Chen Z."/>
        </authorList>
    </citation>
    <scope>NUCLEOTIDE SEQUENCE [LARGE SCALE GENOMIC DNA]</scope>
    <source>
        <strain evidence="1 2">DSM 15890</strain>
    </source>
</reference>
<dbReference type="AlphaFoldDB" id="A0A3S1DCE4"/>
<proteinExistence type="predicted"/>
<gene>
    <name evidence="1" type="ORF">EJP82_27510</name>
</gene>
<organism evidence="1 2">
    <name type="scientific">Paenibacillus anaericanus</name>
    <dbReference type="NCBI Taxonomy" id="170367"/>
    <lineage>
        <taxon>Bacteria</taxon>
        <taxon>Bacillati</taxon>
        <taxon>Bacillota</taxon>
        <taxon>Bacilli</taxon>
        <taxon>Bacillales</taxon>
        <taxon>Paenibacillaceae</taxon>
        <taxon>Paenibacillus</taxon>
    </lineage>
</organism>
<protein>
    <submittedName>
        <fullName evidence="1">Uncharacterized protein</fullName>
    </submittedName>
</protein>
<evidence type="ECO:0000313" key="1">
    <source>
        <dbReference type="EMBL" id="RUT37911.1"/>
    </source>
</evidence>
<dbReference type="Proteomes" id="UP000279446">
    <property type="component" value="Unassembled WGS sequence"/>
</dbReference>